<reference evidence="3" key="2">
    <citation type="submission" date="2023-11" db="UniProtKB">
        <authorList>
            <consortium name="WormBaseParasite"/>
        </authorList>
    </citation>
    <scope>IDENTIFICATION</scope>
</reference>
<keyword evidence="2" id="KW-1185">Reference proteome</keyword>
<protein>
    <submittedName>
        <fullName evidence="3">Uncharacterized protein</fullName>
    </submittedName>
</protein>
<feature type="region of interest" description="Disordered" evidence="1">
    <location>
        <begin position="1"/>
        <end position="22"/>
    </location>
</feature>
<evidence type="ECO:0000313" key="3">
    <source>
        <dbReference type="WBParaSite" id="TREG1_10170.1"/>
    </source>
</evidence>
<accession>A0AA85IKX2</accession>
<reference evidence="2" key="1">
    <citation type="submission" date="2022-06" db="EMBL/GenBank/DDBJ databases">
        <authorList>
            <person name="Berger JAMES D."/>
            <person name="Berger JAMES D."/>
        </authorList>
    </citation>
    <scope>NUCLEOTIDE SEQUENCE [LARGE SCALE GENOMIC DNA]</scope>
</reference>
<name>A0AA85IKX2_TRIRE</name>
<evidence type="ECO:0000256" key="1">
    <source>
        <dbReference type="SAM" id="MobiDB-lite"/>
    </source>
</evidence>
<dbReference type="Proteomes" id="UP000050795">
    <property type="component" value="Unassembled WGS sequence"/>
</dbReference>
<dbReference type="WBParaSite" id="TREG1_10170.1">
    <property type="protein sequence ID" value="TREG1_10170.1"/>
    <property type="gene ID" value="TREG1_10170"/>
</dbReference>
<sequence>MSPGDFIVPKSSSDDNSLPLLIKPEPVGSLEANAQYNIDSCRNNSRTPSFTATHDASHVNNFVNQVSVVRENTRLVGADSRCQNQLTIEEEEKTNYSHHFQVI</sequence>
<dbReference type="AlphaFoldDB" id="A0AA85IKX2"/>
<evidence type="ECO:0000313" key="2">
    <source>
        <dbReference type="Proteomes" id="UP000050795"/>
    </source>
</evidence>
<organism evidence="2 3">
    <name type="scientific">Trichobilharzia regenti</name>
    <name type="common">Nasal bird schistosome</name>
    <dbReference type="NCBI Taxonomy" id="157069"/>
    <lineage>
        <taxon>Eukaryota</taxon>
        <taxon>Metazoa</taxon>
        <taxon>Spiralia</taxon>
        <taxon>Lophotrochozoa</taxon>
        <taxon>Platyhelminthes</taxon>
        <taxon>Trematoda</taxon>
        <taxon>Digenea</taxon>
        <taxon>Strigeidida</taxon>
        <taxon>Schistosomatoidea</taxon>
        <taxon>Schistosomatidae</taxon>
        <taxon>Trichobilharzia</taxon>
    </lineage>
</organism>
<proteinExistence type="predicted"/>